<evidence type="ECO:0000313" key="3">
    <source>
        <dbReference type="Proteomes" id="UP001165042"/>
    </source>
</evidence>
<dbReference type="InterPro" id="IPR038694">
    <property type="entry name" value="DUF427_sf"/>
</dbReference>
<name>A0A9W6QR65_9PSEU</name>
<sequence>MKPPTPPRARPLAGTFATVSTLRVERSPKRVRAYRDGAVVVDSPRPRLVWERVYPTYYFPAADVRTELVPPGALRVADEPELAGLVRVAWDAMDEWLEEDEPVYVHARDPYTRVDILASSRHVVVEVGGTVVASSRQPRVLFETGLPARFYLPLVDVRVDLLRPSRTTTMCPYKGTATYWHVVVDGVPHEDLVWCYRSPLPESQKITGLACFYSERAVLTVDGVASTED</sequence>
<keyword evidence="3" id="KW-1185">Reference proteome</keyword>
<dbReference type="Proteomes" id="UP001165042">
    <property type="component" value="Unassembled WGS sequence"/>
</dbReference>
<protein>
    <recommendedName>
        <fullName evidence="1">DUF427 domain-containing protein</fullName>
    </recommendedName>
</protein>
<dbReference type="Pfam" id="PF04248">
    <property type="entry name" value="NTP_transf_9"/>
    <property type="match status" value="2"/>
</dbReference>
<evidence type="ECO:0000313" key="2">
    <source>
        <dbReference type="EMBL" id="GLW95048.1"/>
    </source>
</evidence>
<gene>
    <name evidence="2" type="ORF">Aglo03_58640</name>
</gene>
<dbReference type="PANTHER" id="PTHR34310">
    <property type="entry name" value="DUF427 DOMAIN PROTEIN (AFU_ORTHOLOGUE AFUA_3G02220)"/>
    <property type="match status" value="1"/>
</dbReference>
<dbReference type="EMBL" id="BSSD01000011">
    <property type="protein sequence ID" value="GLW95048.1"/>
    <property type="molecule type" value="Genomic_DNA"/>
</dbReference>
<dbReference type="InterPro" id="IPR007361">
    <property type="entry name" value="DUF427"/>
</dbReference>
<reference evidence="2" key="1">
    <citation type="submission" date="2023-02" db="EMBL/GenBank/DDBJ databases">
        <title>Actinokineospora globicatena NBRC 15670.</title>
        <authorList>
            <person name="Ichikawa N."/>
            <person name="Sato H."/>
            <person name="Tonouchi N."/>
        </authorList>
    </citation>
    <scope>NUCLEOTIDE SEQUENCE</scope>
    <source>
        <strain evidence="2">NBRC 15670</strain>
    </source>
</reference>
<accession>A0A9W6QR65</accession>
<proteinExistence type="predicted"/>
<comment type="caution">
    <text evidence="2">The sequence shown here is derived from an EMBL/GenBank/DDBJ whole genome shotgun (WGS) entry which is preliminary data.</text>
</comment>
<evidence type="ECO:0000259" key="1">
    <source>
        <dbReference type="Pfam" id="PF04248"/>
    </source>
</evidence>
<dbReference type="PANTHER" id="PTHR34310:SF9">
    <property type="entry name" value="BLR5716 PROTEIN"/>
    <property type="match status" value="1"/>
</dbReference>
<feature type="domain" description="DUF427" evidence="1">
    <location>
        <begin position="123"/>
        <end position="214"/>
    </location>
</feature>
<organism evidence="2 3">
    <name type="scientific">Actinokineospora globicatena</name>
    <dbReference type="NCBI Taxonomy" id="103729"/>
    <lineage>
        <taxon>Bacteria</taxon>
        <taxon>Bacillati</taxon>
        <taxon>Actinomycetota</taxon>
        <taxon>Actinomycetes</taxon>
        <taxon>Pseudonocardiales</taxon>
        <taxon>Pseudonocardiaceae</taxon>
        <taxon>Actinokineospora</taxon>
    </lineage>
</organism>
<dbReference type="Gene3D" id="2.170.150.40">
    <property type="entry name" value="Domain of unknown function (DUF427)"/>
    <property type="match status" value="2"/>
</dbReference>
<feature type="domain" description="DUF427" evidence="1">
    <location>
        <begin position="31"/>
        <end position="70"/>
    </location>
</feature>
<dbReference type="AlphaFoldDB" id="A0A9W6QR65"/>